<dbReference type="Proteomes" id="UP001295423">
    <property type="component" value="Unassembled WGS sequence"/>
</dbReference>
<protein>
    <submittedName>
        <fullName evidence="2">Uncharacterized protein</fullName>
    </submittedName>
</protein>
<sequence>MTVAPQIQTDETPPPQTAPPQTAPPQPLSQKLKLRRDGDPYPMSHLVVLVQGPVRILGDWKQRLRDAGMEKKVLLVYASFDEPAQDPECDVLANGQWSPFCRTMFIPGTTWTEGRNELVKYAHCEEQIREKEFRYWIFSDDDVDLSCHMPEDMNITTNNLNGAVCWKSYFDFLETQMPSSEGVFYGLRDPKRLRKLNQKGIVITAEVDAILNAFDRKYIKILMPYVFMKKDDSWWMSQMMHFNLVHRCFGAAGIVPLFINYVNDIHREYPRGLEFKKASALFNRNYEQYMGVDFHGRGKLGHNQFDHMQGPFLDFATAAVQVQKQLENSQASCGNLTQRFHDWEDSWGTCIAFQQRLEEEQGRKSQR</sequence>
<feature type="compositionally biased region" description="Polar residues" evidence="1">
    <location>
        <begin position="1"/>
        <end position="11"/>
    </location>
</feature>
<proteinExistence type="predicted"/>
<feature type="region of interest" description="Disordered" evidence="1">
    <location>
        <begin position="1"/>
        <end position="29"/>
    </location>
</feature>
<reference evidence="2" key="1">
    <citation type="submission" date="2023-08" db="EMBL/GenBank/DDBJ databases">
        <authorList>
            <person name="Audoor S."/>
            <person name="Bilcke G."/>
        </authorList>
    </citation>
    <scope>NUCLEOTIDE SEQUENCE</scope>
</reference>
<keyword evidence="3" id="KW-1185">Reference proteome</keyword>
<feature type="compositionally biased region" description="Pro residues" evidence="1">
    <location>
        <begin position="12"/>
        <end position="27"/>
    </location>
</feature>
<dbReference type="EMBL" id="CAKOGP040001914">
    <property type="protein sequence ID" value="CAJ1956317.1"/>
    <property type="molecule type" value="Genomic_DNA"/>
</dbReference>
<comment type="caution">
    <text evidence="2">The sequence shown here is derived from an EMBL/GenBank/DDBJ whole genome shotgun (WGS) entry which is preliminary data.</text>
</comment>
<name>A0AAD2FYA0_9STRA</name>
<organism evidence="2 3">
    <name type="scientific">Cylindrotheca closterium</name>
    <dbReference type="NCBI Taxonomy" id="2856"/>
    <lineage>
        <taxon>Eukaryota</taxon>
        <taxon>Sar</taxon>
        <taxon>Stramenopiles</taxon>
        <taxon>Ochrophyta</taxon>
        <taxon>Bacillariophyta</taxon>
        <taxon>Bacillariophyceae</taxon>
        <taxon>Bacillariophycidae</taxon>
        <taxon>Bacillariales</taxon>
        <taxon>Bacillariaceae</taxon>
        <taxon>Cylindrotheca</taxon>
    </lineage>
</organism>
<evidence type="ECO:0000256" key="1">
    <source>
        <dbReference type="SAM" id="MobiDB-lite"/>
    </source>
</evidence>
<evidence type="ECO:0000313" key="2">
    <source>
        <dbReference type="EMBL" id="CAJ1956317.1"/>
    </source>
</evidence>
<dbReference type="AlphaFoldDB" id="A0AAD2FYA0"/>
<evidence type="ECO:0000313" key="3">
    <source>
        <dbReference type="Proteomes" id="UP001295423"/>
    </source>
</evidence>
<accession>A0AAD2FYA0</accession>
<gene>
    <name evidence="2" type="ORF">CYCCA115_LOCUS16172</name>
</gene>